<dbReference type="GO" id="GO:0042834">
    <property type="term" value="F:peptidoglycan binding"/>
    <property type="evidence" value="ECO:0007669"/>
    <property type="project" value="InterPro"/>
</dbReference>
<feature type="region of interest" description="Disordered" evidence="1">
    <location>
        <begin position="63"/>
        <end position="82"/>
    </location>
</feature>
<dbReference type="Gene3D" id="3.30.70.1070">
    <property type="entry name" value="Sporulation related repeat"/>
    <property type="match status" value="1"/>
</dbReference>
<feature type="compositionally biased region" description="Pro residues" evidence="1">
    <location>
        <begin position="70"/>
        <end position="80"/>
    </location>
</feature>
<evidence type="ECO:0000256" key="1">
    <source>
        <dbReference type="SAM" id="MobiDB-lite"/>
    </source>
</evidence>
<accession>T1BR52</accession>
<dbReference type="PROSITE" id="PS51724">
    <property type="entry name" value="SPOR"/>
    <property type="match status" value="1"/>
</dbReference>
<organism evidence="3">
    <name type="scientific">mine drainage metagenome</name>
    <dbReference type="NCBI Taxonomy" id="410659"/>
    <lineage>
        <taxon>unclassified sequences</taxon>
        <taxon>metagenomes</taxon>
        <taxon>ecological metagenomes</taxon>
    </lineage>
</organism>
<feature type="domain" description="SPOR" evidence="2">
    <location>
        <begin position="120"/>
        <end position="200"/>
    </location>
</feature>
<gene>
    <name evidence="3" type="ORF">B1B_04678</name>
</gene>
<dbReference type="AlphaFoldDB" id="T1BR52"/>
<proteinExistence type="predicted"/>
<dbReference type="EMBL" id="AUZY01002927">
    <property type="protein sequence ID" value="EQD71033.1"/>
    <property type="molecule type" value="Genomic_DNA"/>
</dbReference>
<name>T1BR52_9ZZZZ</name>
<dbReference type="InterPro" id="IPR007730">
    <property type="entry name" value="SPOR-like_dom"/>
</dbReference>
<protein>
    <submittedName>
        <fullName evidence="3">Sporulation domain-containing protein</fullName>
    </submittedName>
</protein>
<feature type="region of interest" description="Disordered" evidence="1">
    <location>
        <begin position="1"/>
        <end position="21"/>
    </location>
</feature>
<dbReference type="PANTHER" id="PTHR38687">
    <property type="entry name" value="CELL DIVISION PROTEIN DEDD-RELATED"/>
    <property type="match status" value="1"/>
</dbReference>
<reference evidence="3" key="1">
    <citation type="submission" date="2013-08" db="EMBL/GenBank/DDBJ databases">
        <authorList>
            <person name="Mendez C."/>
            <person name="Richter M."/>
            <person name="Ferrer M."/>
            <person name="Sanchez J."/>
        </authorList>
    </citation>
    <scope>NUCLEOTIDE SEQUENCE</scope>
</reference>
<comment type="caution">
    <text evidence="3">The sequence shown here is derived from an EMBL/GenBank/DDBJ whole genome shotgun (WGS) entry which is preliminary data.</text>
</comment>
<sequence length="203" mass="23498">MSTRNPPVIRPGRRRKRKRRQYASKASFRPWGWVSLLLAFVVVLLLVIPVIRHSIRTAERLEQRGRHPLPATPKPKPPTPALRHAERTFSFYQLLTRPRFEIANPGLVQNARTDYGHHPVRHPGQYLIQVGSFRRWSQANRLKAQLAFWGILAHIHSVRIDNGETWNRVQIGPIGHLRQLNQVRAALARHHVTSLLIELKHSS</sequence>
<reference evidence="3" key="2">
    <citation type="journal article" date="2014" name="ISME J.">
        <title>Microbial stratification in low pH oxic and suboxic macroscopic growths along an acid mine drainage.</title>
        <authorList>
            <person name="Mendez-Garcia C."/>
            <person name="Mesa V."/>
            <person name="Sprenger R.R."/>
            <person name="Richter M."/>
            <person name="Diez M.S."/>
            <person name="Solano J."/>
            <person name="Bargiela R."/>
            <person name="Golyshina O.V."/>
            <person name="Manteca A."/>
            <person name="Ramos J.L."/>
            <person name="Gallego J.R."/>
            <person name="Llorente I."/>
            <person name="Martins Dos Santos V.A."/>
            <person name="Jensen O.N."/>
            <person name="Pelaez A.I."/>
            <person name="Sanchez J."/>
            <person name="Ferrer M."/>
        </authorList>
    </citation>
    <scope>NUCLEOTIDE SEQUENCE</scope>
</reference>
<dbReference type="SUPFAM" id="SSF110997">
    <property type="entry name" value="Sporulation related repeat"/>
    <property type="match status" value="1"/>
</dbReference>
<dbReference type="InterPro" id="IPR052521">
    <property type="entry name" value="Cell_div_SPOR-domain"/>
</dbReference>
<evidence type="ECO:0000313" key="3">
    <source>
        <dbReference type="EMBL" id="EQD71033.1"/>
    </source>
</evidence>
<evidence type="ECO:0000259" key="2">
    <source>
        <dbReference type="PROSITE" id="PS51724"/>
    </source>
</evidence>
<dbReference type="Pfam" id="PF05036">
    <property type="entry name" value="SPOR"/>
    <property type="match status" value="1"/>
</dbReference>
<dbReference type="InterPro" id="IPR036680">
    <property type="entry name" value="SPOR-like_sf"/>
</dbReference>
<feature type="compositionally biased region" description="Basic residues" evidence="1">
    <location>
        <begin position="11"/>
        <end position="21"/>
    </location>
</feature>